<feature type="non-terminal residue" evidence="3">
    <location>
        <position position="145"/>
    </location>
</feature>
<proteinExistence type="predicted"/>
<feature type="chain" id="PRO_5001801905" description="DUF6443 domain-containing protein" evidence="1">
    <location>
        <begin position="20"/>
        <end position="145"/>
    </location>
</feature>
<evidence type="ECO:0000313" key="3">
    <source>
        <dbReference type="EMBL" id="KFF08913.1"/>
    </source>
</evidence>
<dbReference type="InterPro" id="IPR045619">
    <property type="entry name" value="DUF6443"/>
</dbReference>
<dbReference type="eggNOG" id="COG3209">
    <property type="taxonomic scope" value="Bacteria"/>
</dbReference>
<dbReference type="AlphaFoldDB" id="A0A085ZWU9"/>
<accession>A0A085ZWU9</accession>
<feature type="signal peptide" evidence="1">
    <location>
        <begin position="1"/>
        <end position="19"/>
    </location>
</feature>
<keyword evidence="1" id="KW-0732">Signal</keyword>
<dbReference type="RefSeq" id="WP_034715716.1">
    <property type="nucleotide sequence ID" value="NZ_JPRH01000022.1"/>
</dbReference>
<dbReference type="Pfam" id="PF20041">
    <property type="entry name" value="DUF6443"/>
    <property type="match status" value="1"/>
</dbReference>
<evidence type="ECO:0000313" key="4">
    <source>
        <dbReference type="Proteomes" id="UP000028705"/>
    </source>
</evidence>
<comment type="caution">
    <text evidence="3">The sequence shown here is derived from an EMBL/GenBank/DDBJ whole genome shotgun (WGS) entry which is preliminary data.</text>
</comment>
<dbReference type="EMBL" id="JPRH01000022">
    <property type="protein sequence ID" value="KFF08913.1"/>
    <property type="molecule type" value="Genomic_DNA"/>
</dbReference>
<organism evidence="3 4">
    <name type="scientific">Chryseobacterium soli</name>
    <dbReference type="NCBI Taxonomy" id="445961"/>
    <lineage>
        <taxon>Bacteria</taxon>
        <taxon>Pseudomonadati</taxon>
        <taxon>Bacteroidota</taxon>
        <taxon>Flavobacteriia</taxon>
        <taxon>Flavobacteriales</taxon>
        <taxon>Weeksellaceae</taxon>
        <taxon>Chryseobacterium group</taxon>
        <taxon>Chryseobacterium</taxon>
    </lineage>
</organism>
<feature type="domain" description="DUF6443" evidence="2">
    <location>
        <begin position="34"/>
        <end position="145"/>
    </location>
</feature>
<dbReference type="STRING" id="445961.IW15_22680"/>
<protein>
    <recommendedName>
        <fullName evidence="2">DUF6443 domain-containing protein</fullName>
    </recommendedName>
</protein>
<sequence length="145" mass="15985">MKKIIIPIGALLITSLAHAQLTPTENYIYTKTYLSDPTLPTPKTSETVQYVDGLGRPKQVVNIKASPLGRDVVSHIEYDQFGRQTKDYLPVPQGGTMNGAIVPTPLANATQTDLYGSEKIYAEKTLENSPLDRILEQRQVGNAWS</sequence>
<reference evidence="3 4" key="1">
    <citation type="submission" date="2014-07" db="EMBL/GenBank/DDBJ databases">
        <title>Genome of Chryseobacterium soli DSM 19298.</title>
        <authorList>
            <person name="Stropko S.J."/>
            <person name="Pipes S.E."/>
            <person name="Newman J."/>
        </authorList>
    </citation>
    <scope>NUCLEOTIDE SEQUENCE [LARGE SCALE GENOMIC DNA]</scope>
    <source>
        <strain evidence="3 4">DSM 19298</strain>
    </source>
</reference>
<dbReference type="Proteomes" id="UP000028705">
    <property type="component" value="Unassembled WGS sequence"/>
</dbReference>
<evidence type="ECO:0000256" key="1">
    <source>
        <dbReference type="SAM" id="SignalP"/>
    </source>
</evidence>
<evidence type="ECO:0000259" key="2">
    <source>
        <dbReference type="Pfam" id="PF20041"/>
    </source>
</evidence>
<gene>
    <name evidence="3" type="ORF">IW15_22680</name>
</gene>
<name>A0A085ZWU9_9FLAO</name>
<keyword evidence="4" id="KW-1185">Reference proteome</keyword>